<name>A0A1G4KCF5_9SACH</name>
<feature type="transmembrane region" description="Helical" evidence="6">
    <location>
        <begin position="126"/>
        <end position="147"/>
    </location>
</feature>
<reference evidence="8 9" key="1">
    <citation type="submission" date="2016-03" db="EMBL/GenBank/DDBJ databases">
        <authorList>
            <person name="Devillers H."/>
        </authorList>
    </citation>
    <scope>NUCLEOTIDE SEQUENCE [LARGE SCALE GENOMIC DNA]</scope>
    <source>
        <strain evidence="8">CBS 11717</strain>
    </source>
</reference>
<dbReference type="EMBL" id="LT598469">
    <property type="protein sequence ID" value="SCV02074.1"/>
    <property type="molecule type" value="Genomic_DNA"/>
</dbReference>
<comment type="subcellular location">
    <subcellularLocation>
        <location evidence="1">Membrane</location>
        <topology evidence="1">Multi-pass membrane protein</topology>
    </subcellularLocation>
</comment>
<evidence type="ECO:0000256" key="4">
    <source>
        <dbReference type="ARBA" id="ARBA00023136"/>
    </source>
</evidence>
<gene>
    <name evidence="8" type="ORF">LAMI_0G15654G</name>
</gene>
<protein>
    <submittedName>
        <fullName evidence="8">LAMI_0G15654g1_1</fullName>
    </submittedName>
</protein>
<dbReference type="InterPro" id="IPR050846">
    <property type="entry name" value="TLCD"/>
</dbReference>
<dbReference type="OrthoDB" id="10266980at2759"/>
<feature type="transmembrane region" description="Helical" evidence="6">
    <location>
        <begin position="65"/>
        <end position="86"/>
    </location>
</feature>
<proteinExistence type="predicted"/>
<keyword evidence="9" id="KW-1185">Reference proteome</keyword>
<feature type="transmembrane region" description="Helical" evidence="6">
    <location>
        <begin position="153"/>
        <end position="173"/>
    </location>
</feature>
<feature type="transmembrane region" description="Helical" evidence="6">
    <location>
        <begin position="101"/>
        <end position="119"/>
    </location>
</feature>
<evidence type="ECO:0000313" key="9">
    <source>
        <dbReference type="Proteomes" id="UP000191024"/>
    </source>
</evidence>
<dbReference type="PANTHER" id="PTHR13439">
    <property type="entry name" value="CT120 PROTEIN"/>
    <property type="match status" value="1"/>
</dbReference>
<keyword evidence="2 5" id="KW-0812">Transmembrane</keyword>
<evidence type="ECO:0000256" key="2">
    <source>
        <dbReference type="ARBA" id="ARBA00022692"/>
    </source>
</evidence>
<evidence type="ECO:0000313" key="8">
    <source>
        <dbReference type="EMBL" id="SCV02074.1"/>
    </source>
</evidence>
<dbReference type="InterPro" id="IPR006634">
    <property type="entry name" value="TLC-dom"/>
</dbReference>
<evidence type="ECO:0000256" key="3">
    <source>
        <dbReference type="ARBA" id="ARBA00022989"/>
    </source>
</evidence>
<evidence type="ECO:0000256" key="5">
    <source>
        <dbReference type="PROSITE-ProRule" id="PRU00205"/>
    </source>
</evidence>
<evidence type="ECO:0000259" key="7">
    <source>
        <dbReference type="PROSITE" id="PS50922"/>
    </source>
</evidence>
<dbReference type="Pfam" id="PF03798">
    <property type="entry name" value="TRAM_LAG1_CLN8"/>
    <property type="match status" value="1"/>
</dbReference>
<dbReference type="GO" id="GO:0016020">
    <property type="term" value="C:membrane"/>
    <property type="evidence" value="ECO:0007669"/>
    <property type="project" value="UniProtKB-SubCell"/>
</dbReference>
<dbReference type="SMART" id="SM00724">
    <property type="entry name" value="TLC"/>
    <property type="match status" value="1"/>
</dbReference>
<dbReference type="PANTHER" id="PTHR13439:SF0">
    <property type="entry name" value="TOPOISOMERASE I DAMAGE AFFECTED PROTEIN 4"/>
    <property type="match status" value="1"/>
</dbReference>
<sequence>MSDPFLWLTPFKESDNLYLRHLHEIIASFIIYEVVISRRLAPWINKMVFGRNYTQIKDKNTRLNFDIHTVSMAQCIVSLSLTYPILFSPLSLDLVTYSDPYTSMVSAVTIGYFLWDLYVCLKHFNLFGVGFLGHALASLYVFVLSLRPFCQPWIGKFLIFELSTPFVNVNFYVSQLTKLSGKSVVPMWFNALNGVMLILTFFVVRILWGFTAIIILCKKLWVARDRLPWWIPVTVLILNFSLDALNVFWLMKMIKIAQKMLNGDARSKRH</sequence>
<feature type="transmembrane region" description="Helical" evidence="6">
    <location>
        <begin position="194"/>
        <end position="217"/>
    </location>
</feature>
<evidence type="ECO:0000256" key="6">
    <source>
        <dbReference type="SAM" id="Phobius"/>
    </source>
</evidence>
<organism evidence="8 9">
    <name type="scientific">Lachancea mirantina</name>
    <dbReference type="NCBI Taxonomy" id="1230905"/>
    <lineage>
        <taxon>Eukaryota</taxon>
        <taxon>Fungi</taxon>
        <taxon>Dikarya</taxon>
        <taxon>Ascomycota</taxon>
        <taxon>Saccharomycotina</taxon>
        <taxon>Saccharomycetes</taxon>
        <taxon>Saccharomycetales</taxon>
        <taxon>Saccharomycetaceae</taxon>
        <taxon>Lachancea</taxon>
    </lineage>
</organism>
<feature type="transmembrane region" description="Helical" evidence="6">
    <location>
        <begin position="25"/>
        <end position="44"/>
    </location>
</feature>
<dbReference type="PROSITE" id="PS50922">
    <property type="entry name" value="TLC"/>
    <property type="match status" value="1"/>
</dbReference>
<feature type="transmembrane region" description="Helical" evidence="6">
    <location>
        <begin position="229"/>
        <end position="251"/>
    </location>
</feature>
<keyword evidence="3 6" id="KW-1133">Transmembrane helix</keyword>
<dbReference type="GO" id="GO:0055088">
    <property type="term" value="P:lipid homeostasis"/>
    <property type="evidence" value="ECO:0007669"/>
    <property type="project" value="TreeGrafter"/>
</dbReference>
<dbReference type="Proteomes" id="UP000191024">
    <property type="component" value="Chromosome G"/>
</dbReference>
<feature type="domain" description="TLC" evidence="7">
    <location>
        <begin position="60"/>
        <end position="262"/>
    </location>
</feature>
<dbReference type="GO" id="GO:0005783">
    <property type="term" value="C:endoplasmic reticulum"/>
    <property type="evidence" value="ECO:0007669"/>
    <property type="project" value="TreeGrafter"/>
</dbReference>
<keyword evidence="4 5" id="KW-0472">Membrane</keyword>
<accession>A0A1G4KCF5</accession>
<dbReference type="AlphaFoldDB" id="A0A1G4KCF5"/>
<evidence type="ECO:0000256" key="1">
    <source>
        <dbReference type="ARBA" id="ARBA00004141"/>
    </source>
</evidence>